<keyword evidence="2" id="KW-1185">Reference proteome</keyword>
<dbReference type="AlphaFoldDB" id="A0A5B8S0K1"/>
<dbReference type="OrthoDB" id="7390937at2"/>
<evidence type="ECO:0000313" key="2">
    <source>
        <dbReference type="Proteomes" id="UP000321172"/>
    </source>
</evidence>
<gene>
    <name evidence="1" type="ORF">FRF71_01405</name>
</gene>
<reference evidence="1 2" key="1">
    <citation type="journal article" date="2013" name="J. Microbiol. Biotechnol.">
        <title>Novosphingobium ginsenosidimutans sp. nov., with the ability to convert ginsenoside.</title>
        <authorList>
            <person name="Kim J.K."/>
            <person name="He D."/>
            <person name="Liu Q.M."/>
            <person name="Park H.Y."/>
            <person name="Jung M.S."/>
            <person name="Yoon M.H."/>
            <person name="Kim S.C."/>
            <person name="Im W.T."/>
        </authorList>
    </citation>
    <scope>NUCLEOTIDE SEQUENCE [LARGE SCALE GENOMIC DNA]</scope>
    <source>
        <strain evidence="1 2">FW-6</strain>
    </source>
</reference>
<dbReference type="Proteomes" id="UP000321172">
    <property type="component" value="Chromosome"/>
</dbReference>
<organism evidence="1 2">
    <name type="scientific">Novosphingobium ginsenosidimutans</name>
    <dbReference type="NCBI Taxonomy" id="1176536"/>
    <lineage>
        <taxon>Bacteria</taxon>
        <taxon>Pseudomonadati</taxon>
        <taxon>Pseudomonadota</taxon>
        <taxon>Alphaproteobacteria</taxon>
        <taxon>Sphingomonadales</taxon>
        <taxon>Sphingomonadaceae</taxon>
        <taxon>Novosphingobium</taxon>
    </lineage>
</organism>
<dbReference type="RefSeq" id="WP_147088874.1">
    <property type="nucleotide sequence ID" value="NZ_BAABJD010000002.1"/>
</dbReference>
<accession>A0A5B8S0K1</accession>
<evidence type="ECO:0000313" key="1">
    <source>
        <dbReference type="EMBL" id="QEA14893.1"/>
    </source>
</evidence>
<dbReference type="SUPFAM" id="SSF52317">
    <property type="entry name" value="Class I glutamine amidotransferase-like"/>
    <property type="match status" value="1"/>
</dbReference>
<dbReference type="EMBL" id="CP042345">
    <property type="protein sequence ID" value="QEA14893.1"/>
    <property type="molecule type" value="Genomic_DNA"/>
</dbReference>
<dbReference type="KEGG" id="ngf:FRF71_01405"/>
<protein>
    <submittedName>
        <fullName evidence="1">ABC transporter</fullName>
    </submittedName>
</protein>
<dbReference type="InterPro" id="IPR029062">
    <property type="entry name" value="Class_I_gatase-like"/>
</dbReference>
<name>A0A5B8S0K1_9SPHN</name>
<proteinExistence type="predicted"/>
<sequence length="241" mass="25886">MSRPRTRLFAALLLILAAAFGWTVLTRPAEPERAVGLFSSLPILWGEGDDLGDLLKSDRPAHRVRTALEAIGPVRPLDTLERLGPDLKRLVIAQPRPLSPAENVALDNWVRGGGQLLLLADPILTEHSVHAVGDPRRPLDVALLSPILTRWGLELTFDETQPAMLRSVAAHGPAIPVALAGAWRTSNPHCRLEADALLAVCRIGQGKVVALADAEVAAANDTEAVRAPALAELLRRAFITV</sequence>